<name>A0AAF0TJ01_SOLVR</name>
<organism evidence="1 2">
    <name type="scientific">Solanum verrucosum</name>
    <dbReference type="NCBI Taxonomy" id="315347"/>
    <lineage>
        <taxon>Eukaryota</taxon>
        <taxon>Viridiplantae</taxon>
        <taxon>Streptophyta</taxon>
        <taxon>Embryophyta</taxon>
        <taxon>Tracheophyta</taxon>
        <taxon>Spermatophyta</taxon>
        <taxon>Magnoliopsida</taxon>
        <taxon>eudicotyledons</taxon>
        <taxon>Gunneridae</taxon>
        <taxon>Pentapetalae</taxon>
        <taxon>asterids</taxon>
        <taxon>lamiids</taxon>
        <taxon>Solanales</taxon>
        <taxon>Solanaceae</taxon>
        <taxon>Solanoideae</taxon>
        <taxon>Solaneae</taxon>
        <taxon>Solanum</taxon>
    </lineage>
</organism>
<protein>
    <submittedName>
        <fullName evidence="1">Uncharacterized protein</fullName>
    </submittedName>
</protein>
<gene>
    <name evidence="1" type="ORF">MTR67_011153</name>
</gene>
<keyword evidence="2" id="KW-1185">Reference proteome</keyword>
<dbReference type="EMBL" id="CP133614">
    <property type="protein sequence ID" value="WMV17768.1"/>
    <property type="molecule type" value="Genomic_DNA"/>
</dbReference>
<dbReference type="AlphaFoldDB" id="A0AAF0TJ01"/>
<evidence type="ECO:0000313" key="1">
    <source>
        <dbReference type="EMBL" id="WMV17768.1"/>
    </source>
</evidence>
<dbReference type="Proteomes" id="UP001234989">
    <property type="component" value="Chromosome 3"/>
</dbReference>
<sequence>MKCLGLFFFWCKHSLMEDLEYDVLDSL</sequence>
<reference evidence="1" key="1">
    <citation type="submission" date="2023-08" db="EMBL/GenBank/DDBJ databases">
        <title>A de novo genome assembly of Solanum verrucosum Schlechtendal, a Mexican diploid species geographically isolated from the other diploid A-genome species in potato relatives.</title>
        <authorList>
            <person name="Hosaka K."/>
        </authorList>
    </citation>
    <scope>NUCLEOTIDE SEQUENCE</scope>
    <source>
        <tissue evidence="1">Young leaves</tissue>
    </source>
</reference>
<accession>A0AAF0TJ01</accession>
<proteinExistence type="predicted"/>
<evidence type="ECO:0000313" key="2">
    <source>
        <dbReference type="Proteomes" id="UP001234989"/>
    </source>
</evidence>